<dbReference type="OrthoDB" id="8480866at2"/>
<dbReference type="EMBL" id="BKAD01000014">
    <property type="protein sequence ID" value="GEP30459.1"/>
    <property type="molecule type" value="Genomic_DNA"/>
</dbReference>
<evidence type="ECO:0000313" key="1">
    <source>
        <dbReference type="EMBL" id="GEP30459.1"/>
    </source>
</evidence>
<dbReference type="AlphaFoldDB" id="A0A512L7J2"/>
<dbReference type="RefSeq" id="WP_147072540.1">
    <property type="nucleotide sequence ID" value="NZ_AP021884.1"/>
</dbReference>
<keyword evidence="2" id="KW-1185">Reference proteome</keyword>
<accession>A0A512L7J2</accession>
<sequence>MKKEILIFWLVALAIGFGLAALLYRYAAVTSDVLAKSRIPQPMESMQDVNLGSAYGTVSVTDLVGYYIEHPPAPKGTAAADDGQHRFGGC</sequence>
<protein>
    <submittedName>
        <fullName evidence="1">Uncharacterized protein</fullName>
    </submittedName>
</protein>
<name>A0A512L7J2_9PROT</name>
<gene>
    <name evidence="1" type="ORF">TPL01_15970</name>
</gene>
<reference evidence="1 2" key="1">
    <citation type="submission" date="2019-07" db="EMBL/GenBank/DDBJ databases">
        <title>Whole genome shotgun sequence of Thiobacillus plumbophilus NBRC 107929.</title>
        <authorList>
            <person name="Hosoyama A."/>
            <person name="Uohara A."/>
            <person name="Ohji S."/>
            <person name="Ichikawa N."/>
        </authorList>
    </citation>
    <scope>NUCLEOTIDE SEQUENCE [LARGE SCALE GENOMIC DNA]</scope>
    <source>
        <strain evidence="1 2">NBRC 107929</strain>
    </source>
</reference>
<dbReference type="Proteomes" id="UP000321337">
    <property type="component" value="Unassembled WGS sequence"/>
</dbReference>
<organism evidence="1 2">
    <name type="scientific">Sulfuriferula plumbiphila</name>
    <dbReference type="NCBI Taxonomy" id="171865"/>
    <lineage>
        <taxon>Bacteria</taxon>
        <taxon>Pseudomonadati</taxon>
        <taxon>Pseudomonadota</taxon>
        <taxon>Betaproteobacteria</taxon>
        <taxon>Nitrosomonadales</taxon>
        <taxon>Sulfuricellaceae</taxon>
        <taxon>Sulfuriferula</taxon>
    </lineage>
</organism>
<comment type="caution">
    <text evidence="1">The sequence shown here is derived from an EMBL/GenBank/DDBJ whole genome shotgun (WGS) entry which is preliminary data.</text>
</comment>
<evidence type="ECO:0000313" key="2">
    <source>
        <dbReference type="Proteomes" id="UP000321337"/>
    </source>
</evidence>
<proteinExistence type="predicted"/>